<feature type="region of interest" description="Disordered" evidence="1">
    <location>
        <begin position="40"/>
        <end position="62"/>
    </location>
</feature>
<proteinExistence type="predicted"/>
<protein>
    <submittedName>
        <fullName evidence="2">Uncharacterized protein</fullName>
    </submittedName>
</protein>
<name>A0A8H5HU54_9AGAR</name>
<dbReference type="EMBL" id="JAACJN010000021">
    <property type="protein sequence ID" value="KAF5389567.1"/>
    <property type="molecule type" value="Genomic_DNA"/>
</dbReference>
<organism evidence="2 3">
    <name type="scientific">Collybiopsis confluens</name>
    <dbReference type="NCBI Taxonomy" id="2823264"/>
    <lineage>
        <taxon>Eukaryota</taxon>
        <taxon>Fungi</taxon>
        <taxon>Dikarya</taxon>
        <taxon>Basidiomycota</taxon>
        <taxon>Agaricomycotina</taxon>
        <taxon>Agaricomycetes</taxon>
        <taxon>Agaricomycetidae</taxon>
        <taxon>Agaricales</taxon>
        <taxon>Marasmiineae</taxon>
        <taxon>Omphalotaceae</taxon>
        <taxon>Collybiopsis</taxon>
    </lineage>
</organism>
<gene>
    <name evidence="2" type="ORF">D9757_004125</name>
</gene>
<feature type="compositionally biased region" description="Polar residues" evidence="1">
    <location>
        <begin position="1"/>
        <end position="19"/>
    </location>
</feature>
<accession>A0A8H5HU54</accession>
<evidence type="ECO:0000313" key="3">
    <source>
        <dbReference type="Proteomes" id="UP000518752"/>
    </source>
</evidence>
<evidence type="ECO:0000256" key="1">
    <source>
        <dbReference type="SAM" id="MobiDB-lite"/>
    </source>
</evidence>
<dbReference type="AlphaFoldDB" id="A0A8H5HU54"/>
<sequence length="129" mass="13873">MGSSNPLSTPSGLTNTSNPLPRPPTLVDFADIERGLGNLGPIYPRPASSRASPSSGPTADPYFESVERLLDDFERSLGHYRQLIELSSYYHRSSSTNVHIAPRAASCGDAECTRGGISAADQHLASDRW</sequence>
<dbReference type="Proteomes" id="UP000518752">
    <property type="component" value="Unassembled WGS sequence"/>
</dbReference>
<comment type="caution">
    <text evidence="2">The sequence shown here is derived from an EMBL/GenBank/DDBJ whole genome shotgun (WGS) entry which is preliminary data.</text>
</comment>
<evidence type="ECO:0000313" key="2">
    <source>
        <dbReference type="EMBL" id="KAF5389567.1"/>
    </source>
</evidence>
<reference evidence="2 3" key="1">
    <citation type="journal article" date="2020" name="ISME J.">
        <title>Uncovering the hidden diversity of litter-decomposition mechanisms in mushroom-forming fungi.</title>
        <authorList>
            <person name="Floudas D."/>
            <person name="Bentzer J."/>
            <person name="Ahren D."/>
            <person name="Johansson T."/>
            <person name="Persson P."/>
            <person name="Tunlid A."/>
        </authorList>
    </citation>
    <scope>NUCLEOTIDE SEQUENCE [LARGE SCALE GENOMIC DNA]</scope>
    <source>
        <strain evidence="2 3">CBS 406.79</strain>
    </source>
</reference>
<feature type="region of interest" description="Disordered" evidence="1">
    <location>
        <begin position="1"/>
        <end position="27"/>
    </location>
</feature>
<feature type="compositionally biased region" description="Low complexity" evidence="1">
    <location>
        <begin position="45"/>
        <end position="55"/>
    </location>
</feature>
<keyword evidence="3" id="KW-1185">Reference proteome</keyword>